<reference evidence="1" key="1">
    <citation type="submission" date="2020-08" db="EMBL/GenBank/DDBJ databases">
        <title>Multicomponent nature underlies the extraordinary mechanical properties of spider dragline silk.</title>
        <authorList>
            <person name="Kono N."/>
            <person name="Nakamura H."/>
            <person name="Mori M."/>
            <person name="Yoshida Y."/>
            <person name="Ohtoshi R."/>
            <person name="Malay A.D."/>
            <person name="Moran D.A.P."/>
            <person name="Tomita M."/>
            <person name="Numata K."/>
            <person name="Arakawa K."/>
        </authorList>
    </citation>
    <scope>NUCLEOTIDE SEQUENCE</scope>
</reference>
<dbReference type="AlphaFoldDB" id="A0A8X6TXX3"/>
<name>A0A8X6TXX3_NEPPI</name>
<organism evidence="1 2">
    <name type="scientific">Nephila pilipes</name>
    <name type="common">Giant wood spider</name>
    <name type="synonym">Nephila maculata</name>
    <dbReference type="NCBI Taxonomy" id="299642"/>
    <lineage>
        <taxon>Eukaryota</taxon>
        <taxon>Metazoa</taxon>
        <taxon>Ecdysozoa</taxon>
        <taxon>Arthropoda</taxon>
        <taxon>Chelicerata</taxon>
        <taxon>Arachnida</taxon>
        <taxon>Araneae</taxon>
        <taxon>Araneomorphae</taxon>
        <taxon>Entelegynae</taxon>
        <taxon>Araneoidea</taxon>
        <taxon>Nephilidae</taxon>
        <taxon>Nephila</taxon>
    </lineage>
</organism>
<comment type="caution">
    <text evidence="1">The sequence shown here is derived from an EMBL/GenBank/DDBJ whole genome shotgun (WGS) entry which is preliminary data.</text>
</comment>
<accession>A0A8X6TXX3</accession>
<evidence type="ECO:0000313" key="1">
    <source>
        <dbReference type="EMBL" id="GFT55136.1"/>
    </source>
</evidence>
<proteinExistence type="predicted"/>
<keyword evidence="2" id="KW-1185">Reference proteome</keyword>
<evidence type="ECO:0000313" key="2">
    <source>
        <dbReference type="Proteomes" id="UP000887013"/>
    </source>
</evidence>
<dbReference type="Proteomes" id="UP000887013">
    <property type="component" value="Unassembled WGS sequence"/>
</dbReference>
<gene>
    <name evidence="1" type="ORF">NPIL_37081</name>
</gene>
<protein>
    <submittedName>
        <fullName evidence="1">Uncharacterized protein</fullName>
    </submittedName>
</protein>
<dbReference type="EMBL" id="BMAW01112941">
    <property type="protein sequence ID" value="GFT55136.1"/>
    <property type="molecule type" value="Genomic_DNA"/>
</dbReference>
<sequence>MFARFTASSEGSIETTNAQPGKKRYKKRFCWSVYGTVSAEGYANTALVREQFRWKGSKLAGTADGINTAQRQCKGFTMPRWRRRAAQAVQNGSEENKCMIVHLCLVNIATIVGCNKVVNRCLCFFVRIRGS</sequence>